<comment type="caution">
    <text evidence="1">The sequence shown here is derived from an EMBL/GenBank/DDBJ whole genome shotgun (WGS) entry which is preliminary data.</text>
</comment>
<name>A0A318SQ70_9BURK</name>
<sequence>MADPIFWTNVGVDVQTALSPSIALSAVSKAAVGEATYTGSVNPAAGDYIVMSSQGMNEIDARVFRITGLDTATKKFLLDSEDTRDYQTFIGGSFQIITFGASMRTAQTIDTSGGDPEYTDVTTIHDQVRKRAPTVVSPMSMSMTNLFDLSDPAFIELNKAHKSKTKRAIRLRFGTGARMLLTGYASAAGVPTGQAQGVVQTKISIEAQNLPTVLSS</sequence>
<dbReference type="Pfam" id="PF08813">
    <property type="entry name" value="Phage_tail_3"/>
    <property type="match status" value="1"/>
</dbReference>
<evidence type="ECO:0000313" key="2">
    <source>
        <dbReference type="Proteomes" id="UP000247540"/>
    </source>
</evidence>
<dbReference type="RefSeq" id="WP_110464423.1">
    <property type="nucleotide sequence ID" value="NZ_JAMOFZ010000001.1"/>
</dbReference>
<dbReference type="AlphaFoldDB" id="A0A318SQ70"/>
<gene>
    <name evidence="1" type="ORF">DFQ15_102192</name>
</gene>
<accession>A0A318SQ70</accession>
<protein>
    <submittedName>
        <fullName evidence="1">Tail tube protein</fullName>
    </submittedName>
</protein>
<keyword evidence="2" id="KW-1185">Reference proteome</keyword>
<dbReference type="Gene3D" id="4.10.410.40">
    <property type="match status" value="1"/>
</dbReference>
<reference evidence="1 2" key="1">
    <citation type="submission" date="2018-06" db="EMBL/GenBank/DDBJ databases">
        <title>Genomic Encyclopedia of Type Strains, Phase III (KMG-III): the genomes of soil and plant-associated and newly described type strains.</title>
        <authorList>
            <person name="Whitman W."/>
        </authorList>
    </citation>
    <scope>NUCLEOTIDE SEQUENCE [LARGE SCALE GENOMIC DNA]</scope>
    <source>
        <strain evidence="1 2">CECT 7646</strain>
    </source>
</reference>
<dbReference type="EMBL" id="QJTC01000002">
    <property type="protein sequence ID" value="PYE79459.1"/>
    <property type="molecule type" value="Genomic_DNA"/>
</dbReference>
<evidence type="ECO:0000313" key="1">
    <source>
        <dbReference type="EMBL" id="PYE79459.1"/>
    </source>
</evidence>
<dbReference type="Proteomes" id="UP000247540">
    <property type="component" value="Unassembled WGS sequence"/>
</dbReference>
<dbReference type="InterPro" id="IPR014918">
    <property type="entry name" value="Phage_tail_3"/>
</dbReference>
<organism evidence="1 2">
    <name type="scientific">Xylophilus ampelinus</name>
    <dbReference type="NCBI Taxonomy" id="54067"/>
    <lineage>
        <taxon>Bacteria</taxon>
        <taxon>Pseudomonadati</taxon>
        <taxon>Pseudomonadota</taxon>
        <taxon>Betaproteobacteria</taxon>
        <taxon>Burkholderiales</taxon>
        <taxon>Xylophilus</taxon>
    </lineage>
</organism>
<dbReference type="OrthoDB" id="8906101at2"/>
<proteinExistence type="predicted"/>